<dbReference type="Gene3D" id="3.20.20.150">
    <property type="entry name" value="Divalent-metal-dependent TIM barrel enzymes"/>
    <property type="match status" value="1"/>
</dbReference>
<gene>
    <name evidence="2" type="ordered locus">FraEuI1c_5427</name>
</gene>
<dbReference type="InterPro" id="IPR050312">
    <property type="entry name" value="IolE/XylAMocC-like"/>
</dbReference>
<keyword evidence="2" id="KW-0413">Isomerase</keyword>
<dbReference type="PANTHER" id="PTHR12110">
    <property type="entry name" value="HYDROXYPYRUVATE ISOMERASE"/>
    <property type="match status" value="1"/>
</dbReference>
<dbReference type="Pfam" id="PF01261">
    <property type="entry name" value="AP_endonuc_2"/>
    <property type="match status" value="1"/>
</dbReference>
<dbReference type="STRING" id="298654.FraEuI1c_5427"/>
<dbReference type="InParanoid" id="E3JAS6"/>
<dbReference type="RefSeq" id="WP_013426532.1">
    <property type="nucleotide sequence ID" value="NC_014666.1"/>
</dbReference>
<feature type="domain" description="Xylose isomerase-like TIM barrel" evidence="1">
    <location>
        <begin position="28"/>
        <end position="230"/>
    </location>
</feature>
<dbReference type="EMBL" id="CP002299">
    <property type="protein sequence ID" value="ADP83414.1"/>
    <property type="molecule type" value="Genomic_DNA"/>
</dbReference>
<dbReference type="PANTHER" id="PTHR12110:SF48">
    <property type="entry name" value="BLL3656 PROTEIN"/>
    <property type="match status" value="1"/>
</dbReference>
<dbReference type="SUPFAM" id="SSF51658">
    <property type="entry name" value="Xylose isomerase-like"/>
    <property type="match status" value="1"/>
</dbReference>
<dbReference type="HOGENOM" id="CLU_035063_2_0_11"/>
<dbReference type="InterPro" id="IPR013022">
    <property type="entry name" value="Xyl_isomerase-like_TIM-brl"/>
</dbReference>
<evidence type="ECO:0000313" key="2">
    <source>
        <dbReference type="EMBL" id="ADP83414.1"/>
    </source>
</evidence>
<name>E3JAS6_PSEI1</name>
<keyword evidence="3" id="KW-1185">Reference proteome</keyword>
<organism evidence="2 3">
    <name type="scientific">Pseudofrankia inefficax (strain DSM 45817 / CECT 9037 / DDB 130130 / EuI1c)</name>
    <name type="common">Frankia inefficax</name>
    <dbReference type="NCBI Taxonomy" id="298654"/>
    <lineage>
        <taxon>Bacteria</taxon>
        <taxon>Bacillati</taxon>
        <taxon>Actinomycetota</taxon>
        <taxon>Actinomycetes</taxon>
        <taxon>Frankiales</taxon>
        <taxon>Frankiaceae</taxon>
        <taxon>Pseudofrankia</taxon>
    </lineage>
</organism>
<dbReference type="AlphaFoldDB" id="E3JAS6"/>
<dbReference type="KEGG" id="fri:FraEuI1c_5427"/>
<reference evidence="2 3" key="1">
    <citation type="submission" date="2010-10" db="EMBL/GenBank/DDBJ databases">
        <title>Complete sequence of Frankia sp. EuI1c.</title>
        <authorList>
            <consortium name="US DOE Joint Genome Institute"/>
            <person name="Lucas S."/>
            <person name="Copeland A."/>
            <person name="Lapidus A."/>
            <person name="Cheng J.-F."/>
            <person name="Bruce D."/>
            <person name="Goodwin L."/>
            <person name="Pitluck S."/>
            <person name="Chertkov O."/>
            <person name="Detter J.C."/>
            <person name="Han C."/>
            <person name="Tapia R."/>
            <person name="Land M."/>
            <person name="Hauser L."/>
            <person name="Jeffries C."/>
            <person name="Kyrpides N."/>
            <person name="Ivanova N."/>
            <person name="Mikhailova N."/>
            <person name="Beauchemin N."/>
            <person name="Sen A."/>
            <person name="Sur S.A."/>
            <person name="Gtari M."/>
            <person name="Wall L."/>
            <person name="Tisa L."/>
            <person name="Woyke T."/>
        </authorList>
    </citation>
    <scope>NUCLEOTIDE SEQUENCE [LARGE SCALE GENOMIC DNA]</scope>
    <source>
        <strain evidence="3">DSM 45817 / CECT 9037 / EuI1c</strain>
    </source>
</reference>
<sequence length="252" mass="26774">MTVEIALTPDSRWDIDAPGLVAAAGGAGFTSVGIAAAHADADCAQALATAGLRCHELLALLVGEDEETTLRQAGELARAAAAIGARWVLTAFRLKLDARSAPLIRRCAEILAEAGSGLAVEFSPLGFVPTITAARDVVAAAGPGRAGVLIDTWHFFRGASTWDELAAIPLEEIAYLQFDDAPPPVGSPTSETLHRRVMPGDGELDLDRFATTLLERGFDGLVSVEVLNAELRQLPVPEFARRAYDSTARYWR</sequence>
<dbReference type="OrthoDB" id="9787068at2"/>
<protein>
    <submittedName>
        <fullName evidence="2">Xylose isomerase domain-containing protein TIM barrel</fullName>
    </submittedName>
</protein>
<dbReference type="eggNOG" id="COG1082">
    <property type="taxonomic scope" value="Bacteria"/>
</dbReference>
<evidence type="ECO:0000259" key="1">
    <source>
        <dbReference type="Pfam" id="PF01261"/>
    </source>
</evidence>
<dbReference type="GO" id="GO:0016853">
    <property type="term" value="F:isomerase activity"/>
    <property type="evidence" value="ECO:0007669"/>
    <property type="project" value="UniProtKB-KW"/>
</dbReference>
<proteinExistence type="predicted"/>
<dbReference type="InterPro" id="IPR036237">
    <property type="entry name" value="Xyl_isomerase-like_sf"/>
</dbReference>
<accession>E3JAS6</accession>
<dbReference type="Proteomes" id="UP000002484">
    <property type="component" value="Chromosome"/>
</dbReference>
<evidence type="ECO:0000313" key="3">
    <source>
        <dbReference type="Proteomes" id="UP000002484"/>
    </source>
</evidence>